<accession>A0A0A9CJL2</accession>
<proteinExistence type="predicted"/>
<reference evidence="2" key="1">
    <citation type="submission" date="2014-09" db="EMBL/GenBank/DDBJ databases">
        <authorList>
            <person name="Magalhaes I.L.F."/>
            <person name="Oliveira U."/>
            <person name="Santos F.R."/>
            <person name="Vidigal T.H.D.A."/>
            <person name="Brescovit A.D."/>
            <person name="Santos A.J."/>
        </authorList>
    </citation>
    <scope>NUCLEOTIDE SEQUENCE</scope>
    <source>
        <tissue evidence="2">Shoot tissue taken approximately 20 cm above the soil surface</tissue>
    </source>
</reference>
<evidence type="ECO:0000256" key="1">
    <source>
        <dbReference type="SAM" id="MobiDB-lite"/>
    </source>
</evidence>
<name>A0A0A9CJL2_ARUDO</name>
<organism evidence="2">
    <name type="scientific">Arundo donax</name>
    <name type="common">Giant reed</name>
    <name type="synonym">Donax arundinaceus</name>
    <dbReference type="NCBI Taxonomy" id="35708"/>
    <lineage>
        <taxon>Eukaryota</taxon>
        <taxon>Viridiplantae</taxon>
        <taxon>Streptophyta</taxon>
        <taxon>Embryophyta</taxon>
        <taxon>Tracheophyta</taxon>
        <taxon>Spermatophyta</taxon>
        <taxon>Magnoliopsida</taxon>
        <taxon>Liliopsida</taxon>
        <taxon>Poales</taxon>
        <taxon>Poaceae</taxon>
        <taxon>PACMAD clade</taxon>
        <taxon>Arundinoideae</taxon>
        <taxon>Arundineae</taxon>
        <taxon>Arundo</taxon>
    </lineage>
</organism>
<reference evidence="2" key="2">
    <citation type="journal article" date="2015" name="Data Brief">
        <title>Shoot transcriptome of the giant reed, Arundo donax.</title>
        <authorList>
            <person name="Barrero R.A."/>
            <person name="Guerrero F.D."/>
            <person name="Moolhuijzen P."/>
            <person name="Goolsby J.A."/>
            <person name="Tidwell J."/>
            <person name="Bellgard S.E."/>
            <person name="Bellgard M.I."/>
        </authorList>
    </citation>
    <scope>NUCLEOTIDE SEQUENCE</scope>
    <source>
        <tissue evidence="2">Shoot tissue taken approximately 20 cm above the soil surface</tissue>
    </source>
</reference>
<sequence>MTSGRGRDRNMSCVGDRGICSR</sequence>
<feature type="region of interest" description="Disordered" evidence="1">
    <location>
        <begin position="1"/>
        <end position="22"/>
    </location>
</feature>
<feature type="compositionally biased region" description="Basic and acidic residues" evidence="1">
    <location>
        <begin position="1"/>
        <end position="10"/>
    </location>
</feature>
<protein>
    <submittedName>
        <fullName evidence="2">Uncharacterized protein</fullName>
    </submittedName>
</protein>
<evidence type="ECO:0000313" key="2">
    <source>
        <dbReference type="EMBL" id="JAD71707.1"/>
    </source>
</evidence>
<dbReference type="EMBL" id="GBRH01226188">
    <property type="protein sequence ID" value="JAD71707.1"/>
    <property type="molecule type" value="Transcribed_RNA"/>
</dbReference>
<dbReference type="AlphaFoldDB" id="A0A0A9CJL2"/>